<dbReference type="InterPro" id="IPR024079">
    <property type="entry name" value="MetalloPept_cat_dom_sf"/>
</dbReference>
<dbReference type="EMBL" id="VJMJ01000084">
    <property type="protein sequence ID" value="KAF0737214.1"/>
    <property type="molecule type" value="Genomic_DNA"/>
</dbReference>
<feature type="binding site" evidence="1">
    <location>
        <position position="237"/>
    </location>
    <ligand>
        <name>Zn(2+)</name>
        <dbReference type="ChEBI" id="CHEBI:29105"/>
        <note>catalytic</note>
    </ligand>
</feature>
<reference evidence="5 6" key="1">
    <citation type="submission" date="2019-07" db="EMBL/GenBank/DDBJ databases">
        <title>Genomics analysis of Aphanomyces spp. identifies a new class of oomycete effector associated with host adaptation.</title>
        <authorList>
            <person name="Gaulin E."/>
        </authorList>
    </citation>
    <scope>NUCLEOTIDE SEQUENCE [LARGE SCALE GENOMIC DNA]</scope>
    <source>
        <strain evidence="5 6">ATCC 201684</strain>
    </source>
</reference>
<dbReference type="EC" id="3.4.24.-" evidence="2"/>
<dbReference type="GO" id="GO:0008270">
    <property type="term" value="F:zinc ion binding"/>
    <property type="evidence" value="ECO:0007669"/>
    <property type="project" value="UniProtKB-UniRule"/>
</dbReference>
<keyword evidence="1 2" id="KW-0645">Protease</keyword>
<comment type="caution">
    <text evidence="1">Lacks conserved residue(s) required for the propagation of feature annotation.</text>
</comment>
<dbReference type="GO" id="GO:0006508">
    <property type="term" value="P:proteolysis"/>
    <property type="evidence" value="ECO:0007669"/>
    <property type="project" value="UniProtKB-KW"/>
</dbReference>
<keyword evidence="1 2" id="KW-0482">Metalloprotease</keyword>
<sequence>MALKVLAVVALCAFTAAVSDSRSLRSHHDDEPHHHRAHRPHHRAHRPHHRSHPAPVDFSLSCDYDGTTLRNRQTKQLAGKKGHKGSIFAVCLDGKLVCHEEIGVSDTPALPDLNCSDISLRRRLGLIVESPASQTWPQGVVCYKIASNFTQPQKDQIQNAMAHYKSTTNIRFLNIDACPGMTVRGKSLCGDCKNYANINNWDQGCYAGVGYQNVGPQMFNLHPSCFDDMTGTGRVIHEFGHCIGLYHEHSHPLRKIVVIPGELKVSRNNYQVFTTATRMQYDTTSIMHYDTTAGLCLPKDSTVKYCDVSQSPAEDNCVIPTRDVCDDKASQSLGQRIKLSPVDLESITRLYGNTPLSKEEEDAITGATAKPAKESYVVAGQTPTPTTTTSPTMKKERNGFMNFLFEITGWFS</sequence>
<feature type="binding site" evidence="1">
    <location>
        <position position="247"/>
    </location>
    <ligand>
        <name>Zn(2+)</name>
        <dbReference type="ChEBI" id="CHEBI:29105"/>
        <note>catalytic</note>
    </ligand>
</feature>
<evidence type="ECO:0000259" key="4">
    <source>
        <dbReference type="PROSITE" id="PS51864"/>
    </source>
</evidence>
<feature type="compositionally biased region" description="Basic residues" evidence="3">
    <location>
        <begin position="34"/>
        <end position="52"/>
    </location>
</feature>
<accession>A0A6G0XB27</accession>
<keyword evidence="1 2" id="KW-0862">Zinc</keyword>
<gene>
    <name evidence="5" type="ORF">Ae201684_006393</name>
</gene>
<dbReference type="InterPro" id="IPR001506">
    <property type="entry name" value="Peptidase_M12A"/>
</dbReference>
<evidence type="ECO:0000313" key="6">
    <source>
        <dbReference type="Proteomes" id="UP000481153"/>
    </source>
</evidence>
<dbReference type="Proteomes" id="UP000481153">
    <property type="component" value="Unassembled WGS sequence"/>
</dbReference>
<name>A0A6G0XB27_9STRA</name>
<protein>
    <recommendedName>
        <fullName evidence="2">Metalloendopeptidase</fullName>
        <ecNumber evidence="2">3.4.24.-</ecNumber>
    </recommendedName>
</protein>
<dbReference type="GO" id="GO:0004222">
    <property type="term" value="F:metalloendopeptidase activity"/>
    <property type="evidence" value="ECO:0007669"/>
    <property type="project" value="UniProtKB-UniRule"/>
</dbReference>
<dbReference type="InterPro" id="IPR006026">
    <property type="entry name" value="Peptidase_Metallo"/>
</dbReference>
<dbReference type="Pfam" id="PF01400">
    <property type="entry name" value="Astacin"/>
    <property type="match status" value="1"/>
</dbReference>
<feature type="active site" evidence="1">
    <location>
        <position position="238"/>
    </location>
</feature>
<keyword evidence="6" id="KW-1185">Reference proteome</keyword>
<feature type="signal peptide" evidence="2">
    <location>
        <begin position="1"/>
        <end position="17"/>
    </location>
</feature>
<dbReference type="SUPFAM" id="SSF55486">
    <property type="entry name" value="Metalloproteases ('zincins'), catalytic domain"/>
    <property type="match status" value="1"/>
</dbReference>
<dbReference type="PRINTS" id="PR00480">
    <property type="entry name" value="ASTACIN"/>
</dbReference>
<comment type="caution">
    <text evidence="5">The sequence shown here is derived from an EMBL/GenBank/DDBJ whole genome shotgun (WGS) entry which is preliminary data.</text>
</comment>
<keyword evidence="1 2" id="KW-0378">Hydrolase</keyword>
<keyword evidence="1 2" id="KW-0479">Metal-binding</keyword>
<feature type="compositionally biased region" description="Basic and acidic residues" evidence="3">
    <location>
        <begin position="23"/>
        <end position="33"/>
    </location>
</feature>
<feature type="region of interest" description="Disordered" evidence="3">
    <location>
        <begin position="23"/>
        <end position="54"/>
    </location>
</feature>
<proteinExistence type="predicted"/>
<feature type="domain" description="Peptidase M12A" evidence="4">
    <location>
        <begin position="122"/>
        <end position="355"/>
    </location>
</feature>
<organism evidence="5 6">
    <name type="scientific">Aphanomyces euteiches</name>
    <dbReference type="NCBI Taxonomy" id="100861"/>
    <lineage>
        <taxon>Eukaryota</taxon>
        <taxon>Sar</taxon>
        <taxon>Stramenopiles</taxon>
        <taxon>Oomycota</taxon>
        <taxon>Saprolegniomycetes</taxon>
        <taxon>Saprolegniales</taxon>
        <taxon>Verrucalvaceae</taxon>
        <taxon>Aphanomyces</taxon>
    </lineage>
</organism>
<dbReference type="PROSITE" id="PS51864">
    <property type="entry name" value="ASTACIN"/>
    <property type="match status" value="1"/>
</dbReference>
<dbReference type="PANTHER" id="PTHR10127">
    <property type="entry name" value="DISCOIDIN, CUB, EGF, LAMININ , AND ZINC METALLOPROTEASE DOMAIN CONTAINING"/>
    <property type="match status" value="1"/>
</dbReference>
<evidence type="ECO:0000256" key="2">
    <source>
        <dbReference type="RuleBase" id="RU361183"/>
    </source>
</evidence>
<dbReference type="SMART" id="SM00235">
    <property type="entry name" value="ZnMc"/>
    <property type="match status" value="1"/>
</dbReference>
<dbReference type="PANTHER" id="PTHR10127:SF850">
    <property type="entry name" value="METALLOENDOPEPTIDASE"/>
    <property type="match status" value="1"/>
</dbReference>
<dbReference type="AlphaFoldDB" id="A0A6G0XB27"/>
<feature type="binding site" evidence="1">
    <location>
        <position position="241"/>
    </location>
    <ligand>
        <name>Zn(2+)</name>
        <dbReference type="ChEBI" id="CHEBI:29105"/>
        <note>catalytic</note>
    </ligand>
</feature>
<evidence type="ECO:0000313" key="5">
    <source>
        <dbReference type="EMBL" id="KAF0737214.1"/>
    </source>
</evidence>
<dbReference type="VEuPathDB" id="FungiDB:AeMF1_011839"/>
<comment type="cofactor">
    <cofactor evidence="1 2">
        <name>Zn(2+)</name>
        <dbReference type="ChEBI" id="CHEBI:29105"/>
    </cofactor>
    <text evidence="1 2">Binds 1 zinc ion per subunit.</text>
</comment>
<dbReference type="Gene3D" id="3.40.390.10">
    <property type="entry name" value="Collagenase (Catalytic Domain)"/>
    <property type="match status" value="1"/>
</dbReference>
<evidence type="ECO:0000256" key="1">
    <source>
        <dbReference type="PROSITE-ProRule" id="PRU01211"/>
    </source>
</evidence>
<feature type="chain" id="PRO_5026377721" description="Metalloendopeptidase" evidence="2">
    <location>
        <begin position="18"/>
        <end position="412"/>
    </location>
</feature>
<evidence type="ECO:0000256" key="3">
    <source>
        <dbReference type="SAM" id="MobiDB-lite"/>
    </source>
</evidence>
<keyword evidence="2" id="KW-0732">Signal</keyword>